<dbReference type="EMBL" id="JAWDGP010006604">
    <property type="protein sequence ID" value="KAK3738077.1"/>
    <property type="molecule type" value="Genomic_DNA"/>
</dbReference>
<organism evidence="1 2">
    <name type="scientific">Elysia crispata</name>
    <name type="common">lettuce slug</name>
    <dbReference type="NCBI Taxonomy" id="231223"/>
    <lineage>
        <taxon>Eukaryota</taxon>
        <taxon>Metazoa</taxon>
        <taxon>Spiralia</taxon>
        <taxon>Lophotrochozoa</taxon>
        <taxon>Mollusca</taxon>
        <taxon>Gastropoda</taxon>
        <taxon>Heterobranchia</taxon>
        <taxon>Euthyneura</taxon>
        <taxon>Panpulmonata</taxon>
        <taxon>Sacoglossa</taxon>
        <taxon>Placobranchoidea</taxon>
        <taxon>Plakobranchidae</taxon>
        <taxon>Elysia</taxon>
    </lineage>
</organism>
<gene>
    <name evidence="1" type="ORF">RRG08_064979</name>
</gene>
<keyword evidence="2" id="KW-1185">Reference proteome</keyword>
<sequence length="80" mass="8930">MRDGCLGVDGRRVMHAPAVPRHDMEDACAKRLKITKGDKFRQCQSNTVTTVIVSTPSGDFSLVLSPYLHVETTRHSRNSF</sequence>
<evidence type="ECO:0000313" key="1">
    <source>
        <dbReference type="EMBL" id="KAK3738077.1"/>
    </source>
</evidence>
<comment type="caution">
    <text evidence="1">The sequence shown here is derived from an EMBL/GenBank/DDBJ whole genome shotgun (WGS) entry which is preliminary data.</text>
</comment>
<evidence type="ECO:0000313" key="2">
    <source>
        <dbReference type="Proteomes" id="UP001283361"/>
    </source>
</evidence>
<accession>A0AAE0Y9P9</accession>
<dbReference type="Proteomes" id="UP001283361">
    <property type="component" value="Unassembled WGS sequence"/>
</dbReference>
<name>A0AAE0Y9P9_9GAST</name>
<reference evidence="1" key="1">
    <citation type="journal article" date="2023" name="G3 (Bethesda)">
        <title>A reference genome for the long-term kleptoplast-retaining sea slug Elysia crispata morphotype clarki.</title>
        <authorList>
            <person name="Eastman K.E."/>
            <person name="Pendleton A.L."/>
            <person name="Shaikh M.A."/>
            <person name="Suttiyut T."/>
            <person name="Ogas R."/>
            <person name="Tomko P."/>
            <person name="Gavelis G."/>
            <person name="Widhalm J.R."/>
            <person name="Wisecaver J.H."/>
        </authorList>
    </citation>
    <scope>NUCLEOTIDE SEQUENCE</scope>
    <source>
        <strain evidence="1">ECLA1</strain>
    </source>
</reference>
<proteinExistence type="predicted"/>
<dbReference type="AlphaFoldDB" id="A0AAE0Y9P9"/>
<protein>
    <submittedName>
        <fullName evidence="1">Uncharacterized protein</fullName>
    </submittedName>
</protein>